<dbReference type="InterPro" id="IPR013762">
    <property type="entry name" value="Integrase-like_cat_sf"/>
</dbReference>
<keyword evidence="2" id="KW-0233">DNA recombination</keyword>
<evidence type="ECO:0000256" key="2">
    <source>
        <dbReference type="ARBA" id="ARBA00023172"/>
    </source>
</evidence>
<organism evidence="6 7">
    <name type="scientific">Desulforamulus putei DSM 12395</name>
    <dbReference type="NCBI Taxonomy" id="1121429"/>
    <lineage>
        <taxon>Bacteria</taxon>
        <taxon>Bacillati</taxon>
        <taxon>Bacillota</taxon>
        <taxon>Clostridia</taxon>
        <taxon>Eubacteriales</taxon>
        <taxon>Peptococcaceae</taxon>
        <taxon>Desulforamulus</taxon>
    </lineage>
</organism>
<dbReference type="PROSITE" id="PS51900">
    <property type="entry name" value="CB"/>
    <property type="match status" value="1"/>
</dbReference>
<dbReference type="Proteomes" id="UP000184148">
    <property type="component" value="Unassembled WGS sequence"/>
</dbReference>
<evidence type="ECO:0000259" key="5">
    <source>
        <dbReference type="PROSITE" id="PS51900"/>
    </source>
</evidence>
<accession>A0A1M5D8N4</accession>
<dbReference type="STRING" id="1121429.SAMN02745133_03129"/>
<dbReference type="InterPro" id="IPR050090">
    <property type="entry name" value="Tyrosine_recombinase_XerCD"/>
</dbReference>
<keyword evidence="1 3" id="KW-0238">DNA-binding</keyword>
<reference evidence="7" key="1">
    <citation type="submission" date="2016-11" db="EMBL/GenBank/DDBJ databases">
        <authorList>
            <person name="Varghese N."/>
            <person name="Submissions S."/>
        </authorList>
    </citation>
    <scope>NUCLEOTIDE SEQUENCE [LARGE SCALE GENOMIC DNA]</scope>
    <source>
        <strain evidence="7">DSM 12395</strain>
    </source>
</reference>
<proteinExistence type="predicted"/>
<dbReference type="OrthoDB" id="9785687at2"/>
<dbReference type="RefSeq" id="WP_073240267.1">
    <property type="nucleotide sequence ID" value="NZ_FQUY01000046.1"/>
</dbReference>
<protein>
    <submittedName>
        <fullName evidence="6">Site-specific recombinase XerD</fullName>
    </submittedName>
</protein>
<evidence type="ECO:0000313" key="7">
    <source>
        <dbReference type="Proteomes" id="UP000184148"/>
    </source>
</evidence>
<sequence>MNPKVPIRKLVAEVLAELERLNYAENTRNTYRRFYNRLIAFADSIGETVYSEDLGNKYLRMHHHFDLDIYTNSSHRTFRGQARCIRVLGDYQLHGAILRRRTTKAPYERTPQFAEALKSYQKECVCQNYSEQGMRTRIYRAQLFIDYLDDCGMTSLSLLTAQHLSDYTRTIAGYHKKSISAILTTLRSFLRFLYLNGYHEKDLSSDVPKLKQPHFPKIPSAWKPEDVKRVLESVDRGNPNGKRDYAILLMVARLGMRVQDIKEIRLTNLNWATRSIEIVQHKTKQTVSYPILDDIGWAIIDYLKNGRPKTESPHLFVRHHAPFETFGTHANLHNIITKYTRLAGIKLRTGASQGMHSLRHTLASVLLEQETPLPVISEILGHMSTISTSVYLKIDLEGLRKCALDPDEVFHHDNI</sequence>
<keyword evidence="7" id="KW-1185">Reference proteome</keyword>
<dbReference type="PANTHER" id="PTHR30349:SF81">
    <property type="entry name" value="TYROSINE RECOMBINASE XERC"/>
    <property type="match status" value="1"/>
</dbReference>
<dbReference type="InterPro" id="IPR044068">
    <property type="entry name" value="CB"/>
</dbReference>
<dbReference type="Pfam" id="PF00589">
    <property type="entry name" value="Phage_integrase"/>
    <property type="match status" value="1"/>
</dbReference>
<name>A0A1M5D8N4_9FIRM</name>
<dbReference type="SUPFAM" id="SSF56349">
    <property type="entry name" value="DNA breaking-rejoining enzymes"/>
    <property type="match status" value="1"/>
</dbReference>
<dbReference type="GO" id="GO:0003677">
    <property type="term" value="F:DNA binding"/>
    <property type="evidence" value="ECO:0007669"/>
    <property type="project" value="UniProtKB-UniRule"/>
</dbReference>
<evidence type="ECO:0000256" key="3">
    <source>
        <dbReference type="PROSITE-ProRule" id="PRU01248"/>
    </source>
</evidence>
<dbReference type="InterPro" id="IPR010998">
    <property type="entry name" value="Integrase_recombinase_N"/>
</dbReference>
<dbReference type="InterPro" id="IPR002104">
    <property type="entry name" value="Integrase_catalytic"/>
</dbReference>
<dbReference type="EMBL" id="FQUY01000046">
    <property type="protein sequence ID" value="SHF63230.1"/>
    <property type="molecule type" value="Genomic_DNA"/>
</dbReference>
<feature type="domain" description="Tyr recombinase" evidence="4">
    <location>
        <begin position="217"/>
        <end position="404"/>
    </location>
</feature>
<dbReference type="CDD" id="cd01188">
    <property type="entry name" value="INT_RitA_C_like"/>
    <property type="match status" value="1"/>
</dbReference>
<dbReference type="PANTHER" id="PTHR30349">
    <property type="entry name" value="PHAGE INTEGRASE-RELATED"/>
    <property type="match status" value="1"/>
</dbReference>
<evidence type="ECO:0000259" key="4">
    <source>
        <dbReference type="PROSITE" id="PS51898"/>
    </source>
</evidence>
<dbReference type="GO" id="GO:0015074">
    <property type="term" value="P:DNA integration"/>
    <property type="evidence" value="ECO:0007669"/>
    <property type="project" value="InterPro"/>
</dbReference>
<dbReference type="PROSITE" id="PS51898">
    <property type="entry name" value="TYR_RECOMBINASE"/>
    <property type="match status" value="1"/>
</dbReference>
<dbReference type="GO" id="GO:0006310">
    <property type="term" value="P:DNA recombination"/>
    <property type="evidence" value="ECO:0007669"/>
    <property type="project" value="UniProtKB-KW"/>
</dbReference>
<gene>
    <name evidence="6" type="ORF">SAMN02745133_03129</name>
</gene>
<dbReference type="Gene3D" id="1.10.150.130">
    <property type="match status" value="1"/>
</dbReference>
<evidence type="ECO:0000256" key="1">
    <source>
        <dbReference type="ARBA" id="ARBA00023125"/>
    </source>
</evidence>
<evidence type="ECO:0000313" key="6">
    <source>
        <dbReference type="EMBL" id="SHF63230.1"/>
    </source>
</evidence>
<dbReference type="InterPro" id="IPR011010">
    <property type="entry name" value="DNA_brk_join_enz"/>
</dbReference>
<feature type="domain" description="Core-binding (CB)" evidence="5">
    <location>
        <begin position="111"/>
        <end position="194"/>
    </location>
</feature>
<dbReference type="Gene3D" id="1.10.443.10">
    <property type="entry name" value="Intergrase catalytic core"/>
    <property type="match status" value="1"/>
</dbReference>
<dbReference type="AlphaFoldDB" id="A0A1M5D8N4"/>